<dbReference type="Pfam" id="PF03453">
    <property type="entry name" value="MoeA_N"/>
    <property type="match status" value="1"/>
</dbReference>
<dbReference type="InterPro" id="IPR036135">
    <property type="entry name" value="MoeA_linker/N_sf"/>
</dbReference>
<dbReference type="NCBIfam" id="TIGR00177">
    <property type="entry name" value="molyb_syn"/>
    <property type="match status" value="1"/>
</dbReference>
<proteinExistence type="inferred from homology"/>
<comment type="caution">
    <text evidence="13">The sequence shown here is derived from an EMBL/GenBank/DDBJ whole genome shotgun (WGS) entry which is preliminary data.</text>
</comment>
<dbReference type="EMBL" id="LGHJ01000019">
    <property type="protein sequence ID" value="KPL73798.1"/>
    <property type="molecule type" value="Genomic_DNA"/>
</dbReference>
<dbReference type="FunFam" id="3.40.980.10:FF:000004">
    <property type="entry name" value="Molybdopterin molybdenumtransferase"/>
    <property type="match status" value="1"/>
</dbReference>
<dbReference type="InterPro" id="IPR005111">
    <property type="entry name" value="MoeA_C_domain_IV"/>
</dbReference>
<dbReference type="GO" id="GO:0006777">
    <property type="term" value="P:Mo-molybdopterin cofactor biosynthetic process"/>
    <property type="evidence" value="ECO:0007669"/>
    <property type="project" value="UniProtKB-UniRule"/>
</dbReference>
<dbReference type="PANTHER" id="PTHR10192:SF5">
    <property type="entry name" value="GEPHYRIN"/>
    <property type="match status" value="1"/>
</dbReference>
<comment type="similarity">
    <text evidence="4 11">Belongs to the MoeA family.</text>
</comment>
<dbReference type="PATRIC" id="fig|360411.5.peg.2384"/>
<keyword evidence="9 11" id="KW-0501">Molybdenum cofactor biosynthesis</keyword>
<dbReference type="STRING" id="360411.AC812_13460"/>
<dbReference type="Pfam" id="PF03454">
    <property type="entry name" value="MoeA_C"/>
    <property type="match status" value="1"/>
</dbReference>
<evidence type="ECO:0000256" key="2">
    <source>
        <dbReference type="ARBA" id="ARBA00002901"/>
    </source>
</evidence>
<evidence type="ECO:0000256" key="1">
    <source>
        <dbReference type="ARBA" id="ARBA00001946"/>
    </source>
</evidence>
<evidence type="ECO:0000259" key="12">
    <source>
        <dbReference type="SMART" id="SM00852"/>
    </source>
</evidence>
<reference evidence="13 14" key="1">
    <citation type="submission" date="2015-07" db="EMBL/GenBank/DDBJ databases">
        <title>Draft genome of Bellilinea caldifistulae DSM 17877.</title>
        <authorList>
            <person name="Hemp J."/>
            <person name="Ward L.M."/>
            <person name="Pace L.A."/>
            <person name="Fischer W.W."/>
        </authorList>
    </citation>
    <scope>NUCLEOTIDE SEQUENCE [LARGE SCALE GENOMIC DNA]</scope>
    <source>
        <strain evidence="13 14">GOMI-1</strain>
    </source>
</reference>
<gene>
    <name evidence="13" type="ORF">AC812_13460</name>
</gene>
<dbReference type="GO" id="GO:0061599">
    <property type="term" value="F:molybdopterin molybdotransferase activity"/>
    <property type="evidence" value="ECO:0007669"/>
    <property type="project" value="UniProtKB-UniRule"/>
</dbReference>
<keyword evidence="6 11" id="KW-0808">Transferase</keyword>
<comment type="pathway">
    <text evidence="3 11">Cofactor biosynthesis; molybdopterin biosynthesis.</text>
</comment>
<dbReference type="UniPathway" id="UPA00344"/>
<dbReference type="EC" id="2.10.1.1" evidence="11"/>
<evidence type="ECO:0000256" key="10">
    <source>
        <dbReference type="ARBA" id="ARBA00047317"/>
    </source>
</evidence>
<dbReference type="GO" id="GO:0005829">
    <property type="term" value="C:cytosol"/>
    <property type="evidence" value="ECO:0007669"/>
    <property type="project" value="TreeGrafter"/>
</dbReference>
<evidence type="ECO:0000256" key="9">
    <source>
        <dbReference type="ARBA" id="ARBA00023150"/>
    </source>
</evidence>
<dbReference type="Gene3D" id="3.40.980.10">
    <property type="entry name" value="MoaB/Mog-like domain"/>
    <property type="match status" value="1"/>
</dbReference>
<evidence type="ECO:0000256" key="3">
    <source>
        <dbReference type="ARBA" id="ARBA00005046"/>
    </source>
</evidence>
<dbReference type="SMART" id="SM00852">
    <property type="entry name" value="MoCF_biosynth"/>
    <property type="match status" value="1"/>
</dbReference>
<evidence type="ECO:0000313" key="14">
    <source>
        <dbReference type="Proteomes" id="UP000050514"/>
    </source>
</evidence>
<dbReference type="Pfam" id="PF00994">
    <property type="entry name" value="MoCF_biosynth"/>
    <property type="match status" value="1"/>
</dbReference>
<dbReference type="Proteomes" id="UP000050514">
    <property type="component" value="Unassembled WGS sequence"/>
</dbReference>
<feature type="domain" description="MoaB/Mog" evidence="12">
    <location>
        <begin position="190"/>
        <end position="328"/>
    </location>
</feature>
<accession>A0A0P6XF52</accession>
<dbReference type="InterPro" id="IPR005110">
    <property type="entry name" value="MoeA_linker/N"/>
</dbReference>
<evidence type="ECO:0000256" key="8">
    <source>
        <dbReference type="ARBA" id="ARBA00022842"/>
    </source>
</evidence>
<comment type="catalytic activity">
    <reaction evidence="10">
        <text>adenylyl-molybdopterin + molybdate = Mo-molybdopterin + AMP + H(+)</text>
        <dbReference type="Rhea" id="RHEA:35047"/>
        <dbReference type="ChEBI" id="CHEBI:15378"/>
        <dbReference type="ChEBI" id="CHEBI:36264"/>
        <dbReference type="ChEBI" id="CHEBI:62727"/>
        <dbReference type="ChEBI" id="CHEBI:71302"/>
        <dbReference type="ChEBI" id="CHEBI:456215"/>
        <dbReference type="EC" id="2.10.1.1"/>
    </reaction>
</comment>
<dbReference type="Gene3D" id="2.170.190.11">
    <property type="entry name" value="Molybdopterin biosynthesis moea protein, domain 3"/>
    <property type="match status" value="1"/>
</dbReference>
<dbReference type="SUPFAM" id="SSF53218">
    <property type="entry name" value="Molybdenum cofactor biosynthesis proteins"/>
    <property type="match status" value="1"/>
</dbReference>
<dbReference type="NCBIfam" id="NF045515">
    <property type="entry name" value="Glp_gephyrin"/>
    <property type="match status" value="1"/>
</dbReference>
<comment type="function">
    <text evidence="2 11">Catalyzes the insertion of molybdate into adenylated molybdopterin with the concomitant release of AMP.</text>
</comment>
<dbReference type="Gene3D" id="3.90.105.10">
    <property type="entry name" value="Molybdopterin biosynthesis moea protein, domain 2"/>
    <property type="match status" value="1"/>
</dbReference>
<dbReference type="InterPro" id="IPR036688">
    <property type="entry name" value="MoeA_C_domain_IV_sf"/>
</dbReference>
<dbReference type="Gene3D" id="2.40.340.10">
    <property type="entry name" value="MoeA, C-terminal, domain IV"/>
    <property type="match status" value="1"/>
</dbReference>
<organism evidence="13 14">
    <name type="scientific">Bellilinea caldifistulae</name>
    <dbReference type="NCBI Taxonomy" id="360411"/>
    <lineage>
        <taxon>Bacteria</taxon>
        <taxon>Bacillati</taxon>
        <taxon>Chloroflexota</taxon>
        <taxon>Anaerolineae</taxon>
        <taxon>Anaerolineales</taxon>
        <taxon>Anaerolineaceae</taxon>
        <taxon>Bellilinea</taxon>
    </lineage>
</organism>
<dbReference type="SUPFAM" id="SSF63867">
    <property type="entry name" value="MoeA C-terminal domain-like"/>
    <property type="match status" value="1"/>
</dbReference>
<keyword evidence="14" id="KW-1185">Reference proteome</keyword>
<protein>
    <recommendedName>
        <fullName evidence="11">Molybdopterin molybdenumtransferase</fullName>
        <ecNumber evidence="11">2.10.1.1</ecNumber>
    </recommendedName>
</protein>
<evidence type="ECO:0000313" key="13">
    <source>
        <dbReference type="EMBL" id="KPL73798.1"/>
    </source>
</evidence>
<evidence type="ECO:0000256" key="6">
    <source>
        <dbReference type="ARBA" id="ARBA00022679"/>
    </source>
</evidence>
<dbReference type="OrthoDB" id="9804758at2"/>
<dbReference type="InterPro" id="IPR036425">
    <property type="entry name" value="MoaB/Mog-like_dom_sf"/>
</dbReference>
<evidence type="ECO:0000256" key="7">
    <source>
        <dbReference type="ARBA" id="ARBA00022723"/>
    </source>
</evidence>
<dbReference type="SUPFAM" id="SSF63882">
    <property type="entry name" value="MoeA N-terminal region -like"/>
    <property type="match status" value="1"/>
</dbReference>
<keyword evidence="7 11" id="KW-0479">Metal-binding</keyword>
<dbReference type="PANTHER" id="PTHR10192">
    <property type="entry name" value="MOLYBDOPTERIN BIOSYNTHESIS PROTEIN"/>
    <property type="match status" value="1"/>
</dbReference>
<evidence type="ECO:0000256" key="5">
    <source>
        <dbReference type="ARBA" id="ARBA00022505"/>
    </source>
</evidence>
<dbReference type="AlphaFoldDB" id="A0A0P6XF52"/>
<dbReference type="GO" id="GO:0046872">
    <property type="term" value="F:metal ion binding"/>
    <property type="evidence" value="ECO:0007669"/>
    <property type="project" value="UniProtKB-UniRule"/>
</dbReference>
<dbReference type="InterPro" id="IPR038987">
    <property type="entry name" value="MoeA-like"/>
</dbReference>
<keyword evidence="8 11" id="KW-0460">Magnesium</keyword>
<dbReference type="RefSeq" id="WP_061917321.1">
    <property type="nucleotide sequence ID" value="NZ_DF967971.1"/>
</dbReference>
<sequence>MTDLISVNQALSQILSEFSSLPPEEIEISEALFRTLAEDIHSPFDLPLFSNSSVDGFAVCASKDIRAGLRGNFTLPVVGDIPAGVQTNLRLGKGETARIMTGAPLPEGADAVLPVEDTSYPYRDGSAPLPTEVTFYRFPKPGENVRPRGQDVQKGQKLLIKGRKLQPQDIGMLATLGLDRIPVVRKPRIALFSSGDELLSPGIPPQPGKIFDANSYSLGLLAQREGAEVIRLGVARDQYQAVVDLFEKAKNANTDLILTSAGVSVGAFDFVRQVLEEHGQVKLWRVNMRPGKPLTYGSFAGIPVISLPGNPVSAFVGFLVFVRPVIAKLTGLEPTPPATLPVILEHPVLSDGRESYLRAIVQKTQDGFVARLTGHQGSGNLYSLVQANALLIIPAGVKSLPAGETVQAWLLDDEPLPVLEKPE</sequence>
<evidence type="ECO:0000256" key="4">
    <source>
        <dbReference type="ARBA" id="ARBA00010763"/>
    </source>
</evidence>
<name>A0A0P6XF52_9CHLR</name>
<dbReference type="CDD" id="cd00887">
    <property type="entry name" value="MoeA"/>
    <property type="match status" value="1"/>
</dbReference>
<evidence type="ECO:0000256" key="11">
    <source>
        <dbReference type="RuleBase" id="RU365090"/>
    </source>
</evidence>
<comment type="cofactor">
    <cofactor evidence="1 11">
        <name>Mg(2+)</name>
        <dbReference type="ChEBI" id="CHEBI:18420"/>
    </cofactor>
</comment>
<dbReference type="InterPro" id="IPR001453">
    <property type="entry name" value="MoaB/Mog_dom"/>
</dbReference>
<keyword evidence="5 11" id="KW-0500">Molybdenum</keyword>